<name>A0A075LLH9_9BACI</name>
<dbReference type="HOGENOM" id="CLU_996627_0_0_9"/>
<sequence length="275" mass="31864">MRKWLIIGCVFFSNVLCSTYFIRMQQPQPVIQHFPLDDSAAFTETSTSMKKVDFRRIHWRLTSALDTEAYLRQDVGLLYENGKLVGVMNKWLHPASRLTQEKTHILQPNKQLDAVSFHFAELHKNQITSSFKLSGVRSYTSDTYELFSFPKNEKEMHSRQIAKTDTSRTLQQVWTDAKQQLSIPAGQYTEIPLTALPTTDFTAIPGLTEDKKRQEIISRLWEGLYRNYILPIGPAVEKGTVATYIPLLLFDKSGKHLRVLYQDETGQHRELLQYY</sequence>
<dbReference type="AlphaFoldDB" id="A0A075LLH9"/>
<organism evidence="1 2">
    <name type="scientific">Terribacillus saccharophilus</name>
    <dbReference type="NCBI Taxonomy" id="361277"/>
    <lineage>
        <taxon>Bacteria</taxon>
        <taxon>Bacillati</taxon>
        <taxon>Bacillota</taxon>
        <taxon>Bacilli</taxon>
        <taxon>Bacillales</taxon>
        <taxon>Bacillaceae</taxon>
        <taxon>Terribacillus</taxon>
    </lineage>
</organism>
<proteinExistence type="predicted"/>
<dbReference type="OrthoDB" id="2959394at2"/>
<dbReference type="GeneID" id="34220695"/>
<evidence type="ECO:0000313" key="2">
    <source>
        <dbReference type="Proteomes" id="UP000027980"/>
    </source>
</evidence>
<protein>
    <submittedName>
        <fullName evidence="1">Uncharacterized protein</fullName>
    </submittedName>
</protein>
<dbReference type="RefSeq" id="WP_038561314.1">
    <property type="nucleotide sequence ID" value="NZ_CP008876.1"/>
</dbReference>
<evidence type="ECO:0000313" key="1">
    <source>
        <dbReference type="EMBL" id="AIF66797.1"/>
    </source>
</evidence>
<accession>A0A075LLH9</accession>
<dbReference type="EMBL" id="CP008876">
    <property type="protein sequence ID" value="AIF66797.1"/>
    <property type="molecule type" value="Genomic_DNA"/>
</dbReference>
<dbReference type="Proteomes" id="UP000027980">
    <property type="component" value="Chromosome"/>
</dbReference>
<reference evidence="1 2" key="1">
    <citation type="submission" date="2014-07" db="EMBL/GenBank/DDBJ databases">
        <title>Complete genome sequence of a moderately halophilic bacterium Terribacillus aidingensis MP602, isolated from Cryptomeria fortunei in Tianmu mountain in China.</title>
        <authorList>
            <person name="Wang Y."/>
            <person name="Lu P."/>
            <person name="Zhang L."/>
        </authorList>
    </citation>
    <scope>NUCLEOTIDE SEQUENCE [LARGE SCALE GENOMIC DNA]</scope>
    <source>
        <strain evidence="1 2">MP602</strain>
    </source>
</reference>
<gene>
    <name evidence="1" type="ORF">GZ22_09185</name>
</gene>
<dbReference type="KEGG" id="tap:GZ22_09185"/>